<feature type="domain" description="Helicase ATP-binding" evidence="6">
    <location>
        <begin position="36"/>
        <end position="208"/>
    </location>
</feature>
<dbReference type="SMART" id="SM00490">
    <property type="entry name" value="HELICc"/>
    <property type="match status" value="1"/>
</dbReference>
<name>A0A7C6Z4Z7_9FIRM</name>
<dbReference type="PANTHER" id="PTHR47963:SF7">
    <property type="entry name" value="ATP-DEPENDENT RNA HELICASE YFML-RELATED"/>
    <property type="match status" value="1"/>
</dbReference>
<organism evidence="9 10">
    <name type="scientific">Desulfitobacterium dehalogenans</name>
    <dbReference type="NCBI Taxonomy" id="36854"/>
    <lineage>
        <taxon>Bacteria</taxon>
        <taxon>Bacillati</taxon>
        <taxon>Bacillota</taxon>
        <taxon>Clostridia</taxon>
        <taxon>Eubacteriales</taxon>
        <taxon>Desulfitobacteriaceae</taxon>
        <taxon>Desulfitobacterium</taxon>
    </lineage>
</organism>
<dbReference type="InterPro" id="IPR014001">
    <property type="entry name" value="Helicase_ATP-bd"/>
</dbReference>
<dbReference type="PROSITE" id="PS51192">
    <property type="entry name" value="HELICASE_ATP_BIND_1"/>
    <property type="match status" value="1"/>
</dbReference>
<dbReference type="PANTHER" id="PTHR47963">
    <property type="entry name" value="DEAD-BOX ATP-DEPENDENT RNA HELICASE 47, MITOCHONDRIAL"/>
    <property type="match status" value="1"/>
</dbReference>
<feature type="domain" description="Helicase C-terminal" evidence="7">
    <location>
        <begin position="235"/>
        <end position="379"/>
    </location>
</feature>
<dbReference type="InterPro" id="IPR011545">
    <property type="entry name" value="DEAD/DEAH_box_helicase_dom"/>
</dbReference>
<evidence type="ECO:0000256" key="4">
    <source>
        <dbReference type="ARBA" id="ARBA00022840"/>
    </source>
</evidence>
<dbReference type="SMART" id="SM00487">
    <property type="entry name" value="DEXDc"/>
    <property type="match status" value="1"/>
</dbReference>
<evidence type="ECO:0000256" key="2">
    <source>
        <dbReference type="ARBA" id="ARBA00022801"/>
    </source>
</evidence>
<dbReference type="GO" id="GO:0005829">
    <property type="term" value="C:cytosol"/>
    <property type="evidence" value="ECO:0007669"/>
    <property type="project" value="TreeGrafter"/>
</dbReference>
<evidence type="ECO:0000313" key="10">
    <source>
        <dbReference type="Proteomes" id="UP000553059"/>
    </source>
</evidence>
<feature type="domain" description="DEAD-box RNA helicase Q" evidence="8">
    <location>
        <begin position="5"/>
        <end position="33"/>
    </location>
</feature>
<evidence type="ECO:0000256" key="1">
    <source>
        <dbReference type="ARBA" id="ARBA00022741"/>
    </source>
</evidence>
<dbReference type="InterPro" id="IPR027417">
    <property type="entry name" value="P-loop_NTPase"/>
</dbReference>
<dbReference type="GO" id="GO:0005524">
    <property type="term" value="F:ATP binding"/>
    <property type="evidence" value="ECO:0007669"/>
    <property type="project" value="UniProtKB-KW"/>
</dbReference>
<keyword evidence="2" id="KW-0378">Hydrolase</keyword>
<dbReference type="GO" id="GO:0009409">
    <property type="term" value="P:response to cold"/>
    <property type="evidence" value="ECO:0007669"/>
    <property type="project" value="TreeGrafter"/>
</dbReference>
<reference evidence="9 10" key="1">
    <citation type="journal article" date="2020" name="Biotechnol. Biofuels">
        <title>New insights from the biogas microbiome by comprehensive genome-resolved metagenomics of nearly 1600 species originating from multiple anaerobic digesters.</title>
        <authorList>
            <person name="Campanaro S."/>
            <person name="Treu L."/>
            <person name="Rodriguez-R L.M."/>
            <person name="Kovalovszki A."/>
            <person name="Ziels R.M."/>
            <person name="Maus I."/>
            <person name="Zhu X."/>
            <person name="Kougias P.G."/>
            <person name="Basile A."/>
            <person name="Luo G."/>
            <person name="Schluter A."/>
            <person name="Konstantinidis K.T."/>
            <person name="Angelidaki I."/>
        </authorList>
    </citation>
    <scope>NUCLEOTIDE SEQUENCE [LARGE SCALE GENOMIC DNA]</scope>
    <source>
        <strain evidence="9">AS05jafATM_4</strain>
    </source>
</reference>
<gene>
    <name evidence="9" type="ORF">GX523_11430</name>
</gene>
<keyword evidence="4" id="KW-0067">ATP-binding</keyword>
<evidence type="ECO:0000259" key="7">
    <source>
        <dbReference type="PROSITE" id="PS51194"/>
    </source>
</evidence>
<evidence type="ECO:0000256" key="5">
    <source>
        <dbReference type="PROSITE-ProRule" id="PRU00552"/>
    </source>
</evidence>
<evidence type="ECO:0000256" key="3">
    <source>
        <dbReference type="ARBA" id="ARBA00022806"/>
    </source>
</evidence>
<dbReference type="Gene3D" id="3.40.50.300">
    <property type="entry name" value="P-loop containing nucleotide triphosphate hydrolases"/>
    <property type="match status" value="2"/>
</dbReference>
<dbReference type="GO" id="GO:0016787">
    <property type="term" value="F:hydrolase activity"/>
    <property type="evidence" value="ECO:0007669"/>
    <property type="project" value="UniProtKB-KW"/>
</dbReference>
<dbReference type="GO" id="GO:0005840">
    <property type="term" value="C:ribosome"/>
    <property type="evidence" value="ECO:0007669"/>
    <property type="project" value="TreeGrafter"/>
</dbReference>
<dbReference type="PROSITE" id="PS51194">
    <property type="entry name" value="HELICASE_CTER"/>
    <property type="match status" value="1"/>
</dbReference>
<dbReference type="GO" id="GO:0033592">
    <property type="term" value="F:RNA strand annealing activity"/>
    <property type="evidence" value="ECO:0007669"/>
    <property type="project" value="TreeGrafter"/>
</dbReference>
<evidence type="ECO:0000259" key="8">
    <source>
        <dbReference type="PROSITE" id="PS51195"/>
    </source>
</evidence>
<dbReference type="Proteomes" id="UP000553059">
    <property type="component" value="Unassembled WGS sequence"/>
</dbReference>
<dbReference type="AlphaFoldDB" id="A0A7C6Z4Z7"/>
<evidence type="ECO:0000313" key="9">
    <source>
        <dbReference type="EMBL" id="HHY27329.1"/>
    </source>
</evidence>
<dbReference type="InterPro" id="IPR014014">
    <property type="entry name" value="RNA_helicase_DEAD_Q_motif"/>
</dbReference>
<dbReference type="EMBL" id="DUTF01000249">
    <property type="protein sequence ID" value="HHY27329.1"/>
    <property type="molecule type" value="Genomic_DNA"/>
</dbReference>
<comment type="caution">
    <text evidence="9">The sequence shown here is derived from an EMBL/GenBank/DDBJ whole genome shotgun (WGS) entry which is preliminary data.</text>
</comment>
<feature type="short sequence motif" description="Q motif" evidence="5">
    <location>
        <begin position="5"/>
        <end position="33"/>
    </location>
</feature>
<sequence>METSQSFKQLGIHAELLEALEKEGIAQPTEIQKATIPLILSNRDVAGQSETGSGKTLAYLLPIFQKIDLPKRENQALILTPTHELALQVHRQIQSLSQHLTATITSAAIIGNVNITRQIEKLKEKPHIIVGSAGRILELIQKRKISPQSLKTIVLDEADQLLDEKNIQTVKAVLKTTYKDSQILLFSATLSQETIGRASGFLKDPEVQRVTMKAAVVPTITHQYFMCEQRDKLELLRKLVRHLEPARALIFVNKTEEIEKTVERLKYHGLDAEAISGSSQKERRRKAMEDFRTGKIPLLVASDLAARGLDIKNITHVFNLDIPEYPQLYLHRVGRTGRAGQSGIAISLVTQSELPLLHKIENVLKISIPLQRLSFGKVIGENQRKEHRSGKRGKISTR</sequence>
<dbReference type="CDD" id="cd18787">
    <property type="entry name" value="SF2_C_DEAD"/>
    <property type="match status" value="1"/>
</dbReference>
<protein>
    <submittedName>
        <fullName evidence="9">DEAD/DEAH box helicase</fullName>
    </submittedName>
</protein>
<dbReference type="CDD" id="cd00268">
    <property type="entry name" value="DEADc"/>
    <property type="match status" value="1"/>
</dbReference>
<dbReference type="InterPro" id="IPR044742">
    <property type="entry name" value="DEAD/DEAH_RhlB"/>
</dbReference>
<keyword evidence="1" id="KW-0547">Nucleotide-binding</keyword>
<dbReference type="SUPFAM" id="SSF52540">
    <property type="entry name" value="P-loop containing nucleoside triphosphate hydrolases"/>
    <property type="match status" value="1"/>
</dbReference>
<dbReference type="Pfam" id="PF00270">
    <property type="entry name" value="DEAD"/>
    <property type="match status" value="1"/>
</dbReference>
<dbReference type="PROSITE" id="PS51195">
    <property type="entry name" value="Q_MOTIF"/>
    <property type="match status" value="1"/>
</dbReference>
<evidence type="ECO:0000259" key="6">
    <source>
        <dbReference type="PROSITE" id="PS51192"/>
    </source>
</evidence>
<dbReference type="GO" id="GO:0003724">
    <property type="term" value="F:RNA helicase activity"/>
    <property type="evidence" value="ECO:0007669"/>
    <property type="project" value="InterPro"/>
</dbReference>
<dbReference type="Pfam" id="PF00271">
    <property type="entry name" value="Helicase_C"/>
    <property type="match status" value="1"/>
</dbReference>
<keyword evidence="3 9" id="KW-0347">Helicase</keyword>
<accession>A0A7C6Z4Z7</accession>
<proteinExistence type="predicted"/>
<dbReference type="InterPro" id="IPR001650">
    <property type="entry name" value="Helicase_C-like"/>
</dbReference>
<dbReference type="InterPro" id="IPR050547">
    <property type="entry name" value="DEAD_box_RNA_helicases"/>
</dbReference>